<dbReference type="SUPFAM" id="SSF54523">
    <property type="entry name" value="Pili subunits"/>
    <property type="match status" value="1"/>
</dbReference>
<proteinExistence type="inferred from homology"/>
<dbReference type="PANTHER" id="PTHR30093">
    <property type="entry name" value="GENERAL SECRETION PATHWAY PROTEIN G"/>
    <property type="match status" value="1"/>
</dbReference>
<organism evidence="4 5">
    <name type="scientific">Idiomarina tyrosinivorans</name>
    <dbReference type="NCBI Taxonomy" id="1445662"/>
    <lineage>
        <taxon>Bacteria</taxon>
        <taxon>Pseudomonadati</taxon>
        <taxon>Pseudomonadota</taxon>
        <taxon>Gammaproteobacteria</taxon>
        <taxon>Alteromonadales</taxon>
        <taxon>Idiomarinaceae</taxon>
        <taxon>Idiomarina</taxon>
    </lineage>
</organism>
<keyword evidence="3" id="KW-0812">Transmembrane</keyword>
<keyword evidence="3" id="KW-0472">Membrane</keyword>
<dbReference type="AlphaFoldDB" id="A0A432ZQB0"/>
<evidence type="ECO:0000256" key="2">
    <source>
        <dbReference type="ARBA" id="ARBA00022481"/>
    </source>
</evidence>
<sequence length="153" mass="16575">MYRKSQAFSLLELMVVMAIMGILSAIAVPAYQHYTARARSLNAEQLVKPWQLGIGVCLQLYGQATQCGQPGQHDVPALPTLFAEPLTTLTIDPNDASITAQFSLLGSDQQALTIRWRPQLNAAGLQWQKHCSDYSAGQSVVSNCQGPLDGSSQ</sequence>
<keyword evidence="3" id="KW-1133">Transmembrane helix</keyword>
<accession>A0A432ZQB0</accession>
<name>A0A432ZQB0_9GAMM</name>
<dbReference type="OrthoDB" id="5918848at2"/>
<dbReference type="Proteomes" id="UP000287996">
    <property type="component" value="Unassembled WGS sequence"/>
</dbReference>
<dbReference type="Gene3D" id="3.30.700.10">
    <property type="entry name" value="Glycoprotein, Type 4 Pilin"/>
    <property type="match status" value="1"/>
</dbReference>
<gene>
    <name evidence="4" type="ORF">CWI84_07115</name>
</gene>
<evidence type="ECO:0000256" key="3">
    <source>
        <dbReference type="SAM" id="Phobius"/>
    </source>
</evidence>
<dbReference type="NCBIfam" id="TIGR02532">
    <property type="entry name" value="IV_pilin_GFxxxE"/>
    <property type="match status" value="1"/>
</dbReference>
<dbReference type="Pfam" id="PF07963">
    <property type="entry name" value="N_methyl"/>
    <property type="match status" value="1"/>
</dbReference>
<protein>
    <submittedName>
        <fullName evidence="4">Pilus assembly protein PilA</fullName>
    </submittedName>
</protein>
<dbReference type="RefSeq" id="WP_126841900.1">
    <property type="nucleotide sequence ID" value="NZ_PIQH01000006.1"/>
</dbReference>
<evidence type="ECO:0000256" key="1">
    <source>
        <dbReference type="ARBA" id="ARBA00005233"/>
    </source>
</evidence>
<comment type="caution">
    <text evidence="4">The sequence shown here is derived from an EMBL/GenBank/DDBJ whole genome shotgun (WGS) entry which is preliminary data.</text>
</comment>
<comment type="similarity">
    <text evidence="1">Belongs to the N-Me-Phe pilin family.</text>
</comment>
<feature type="transmembrane region" description="Helical" evidence="3">
    <location>
        <begin position="7"/>
        <end position="31"/>
    </location>
</feature>
<dbReference type="PANTHER" id="PTHR30093:SF34">
    <property type="entry name" value="PREPILIN PEPTIDASE-DEPENDENT PROTEIN D"/>
    <property type="match status" value="1"/>
</dbReference>
<dbReference type="EMBL" id="PIQH01000006">
    <property type="protein sequence ID" value="RUO80063.1"/>
    <property type="molecule type" value="Genomic_DNA"/>
</dbReference>
<keyword evidence="2" id="KW-0488">Methylation</keyword>
<reference evidence="4 5" key="1">
    <citation type="journal article" date="2011" name="Front. Microbiol.">
        <title>Genomic signatures of strain selection and enhancement in Bacillus atrophaeus var. globigii, a historical biowarfare simulant.</title>
        <authorList>
            <person name="Gibbons H.S."/>
            <person name="Broomall S.M."/>
            <person name="McNew L.A."/>
            <person name="Daligault H."/>
            <person name="Chapman C."/>
            <person name="Bruce D."/>
            <person name="Karavis M."/>
            <person name="Krepps M."/>
            <person name="McGregor P.A."/>
            <person name="Hong C."/>
            <person name="Park K.H."/>
            <person name="Akmal A."/>
            <person name="Feldman A."/>
            <person name="Lin J.S."/>
            <person name="Chang W.E."/>
            <person name="Higgs B.W."/>
            <person name="Demirev P."/>
            <person name="Lindquist J."/>
            <person name="Liem A."/>
            <person name="Fochler E."/>
            <person name="Read T.D."/>
            <person name="Tapia R."/>
            <person name="Johnson S."/>
            <person name="Bishop-Lilly K.A."/>
            <person name="Detter C."/>
            <person name="Han C."/>
            <person name="Sozhamannan S."/>
            <person name="Rosenzweig C.N."/>
            <person name="Skowronski E.W."/>
        </authorList>
    </citation>
    <scope>NUCLEOTIDE SEQUENCE [LARGE SCALE GENOMIC DNA]</scope>
    <source>
        <strain evidence="4 5">CC-PW-9</strain>
    </source>
</reference>
<evidence type="ECO:0000313" key="4">
    <source>
        <dbReference type="EMBL" id="RUO80063.1"/>
    </source>
</evidence>
<dbReference type="InterPro" id="IPR012902">
    <property type="entry name" value="N_methyl_site"/>
</dbReference>
<evidence type="ECO:0000313" key="5">
    <source>
        <dbReference type="Proteomes" id="UP000287996"/>
    </source>
</evidence>
<dbReference type="InterPro" id="IPR045584">
    <property type="entry name" value="Pilin-like"/>
</dbReference>
<keyword evidence="5" id="KW-1185">Reference proteome</keyword>